<proteinExistence type="predicted"/>
<sequence>MPGYELKWFYEAQELYSVLVSTWWYRRASLEPWGAREARKYSFLELVNYWLESEFLAWNALSEAHPKRCASRIQSRLSQPVDDVVRPLPSLDSRTDPILCSLLINTTLILWVFDILATEKIDPNAFADEPGMFPGSFGVRFDLRAGKEKEGWVRSLMVT</sequence>
<gene>
    <name evidence="1" type="ORF">EDD18DRAFT_1110967</name>
</gene>
<dbReference type="AlphaFoldDB" id="A0AA39PM35"/>
<comment type="caution">
    <text evidence="1">The sequence shown here is derived from an EMBL/GenBank/DDBJ whole genome shotgun (WGS) entry which is preliminary data.</text>
</comment>
<evidence type="ECO:0000313" key="2">
    <source>
        <dbReference type="Proteomes" id="UP001175228"/>
    </source>
</evidence>
<reference evidence="1" key="1">
    <citation type="submission" date="2023-06" db="EMBL/GenBank/DDBJ databases">
        <authorList>
            <consortium name="Lawrence Berkeley National Laboratory"/>
            <person name="Ahrendt S."/>
            <person name="Sahu N."/>
            <person name="Indic B."/>
            <person name="Wong-Bajracharya J."/>
            <person name="Merenyi Z."/>
            <person name="Ke H.-M."/>
            <person name="Monk M."/>
            <person name="Kocsube S."/>
            <person name="Drula E."/>
            <person name="Lipzen A."/>
            <person name="Balint B."/>
            <person name="Henrissat B."/>
            <person name="Andreopoulos B."/>
            <person name="Martin F.M."/>
            <person name="Harder C.B."/>
            <person name="Rigling D."/>
            <person name="Ford K.L."/>
            <person name="Foster G.D."/>
            <person name="Pangilinan J."/>
            <person name="Papanicolaou A."/>
            <person name="Barry K."/>
            <person name="LaButti K."/>
            <person name="Viragh M."/>
            <person name="Koriabine M."/>
            <person name="Yan M."/>
            <person name="Riley R."/>
            <person name="Champramary S."/>
            <person name="Plett K.L."/>
            <person name="Tsai I.J."/>
            <person name="Slot J."/>
            <person name="Sipos G."/>
            <person name="Plett J."/>
            <person name="Nagy L.G."/>
            <person name="Grigoriev I.V."/>
        </authorList>
    </citation>
    <scope>NUCLEOTIDE SEQUENCE</scope>
    <source>
        <strain evidence="1">HWK02</strain>
    </source>
</reference>
<accession>A0AA39PM35</accession>
<evidence type="ECO:0000313" key="1">
    <source>
        <dbReference type="EMBL" id="KAK0486736.1"/>
    </source>
</evidence>
<dbReference type="EMBL" id="JAUEPU010000045">
    <property type="protein sequence ID" value="KAK0486736.1"/>
    <property type="molecule type" value="Genomic_DNA"/>
</dbReference>
<name>A0AA39PM35_9AGAR</name>
<keyword evidence="2" id="KW-1185">Reference proteome</keyword>
<dbReference type="Proteomes" id="UP001175228">
    <property type="component" value="Unassembled WGS sequence"/>
</dbReference>
<protein>
    <submittedName>
        <fullName evidence="1">Uncharacterized protein</fullName>
    </submittedName>
</protein>
<organism evidence="1 2">
    <name type="scientific">Armillaria luteobubalina</name>
    <dbReference type="NCBI Taxonomy" id="153913"/>
    <lineage>
        <taxon>Eukaryota</taxon>
        <taxon>Fungi</taxon>
        <taxon>Dikarya</taxon>
        <taxon>Basidiomycota</taxon>
        <taxon>Agaricomycotina</taxon>
        <taxon>Agaricomycetes</taxon>
        <taxon>Agaricomycetidae</taxon>
        <taxon>Agaricales</taxon>
        <taxon>Marasmiineae</taxon>
        <taxon>Physalacriaceae</taxon>
        <taxon>Armillaria</taxon>
    </lineage>
</organism>